<dbReference type="InterPro" id="IPR018933">
    <property type="entry name" value="Netrin_module_non-TIMP"/>
</dbReference>
<dbReference type="InterPro" id="IPR001134">
    <property type="entry name" value="Netrin_domain"/>
</dbReference>
<keyword evidence="3" id="KW-1015">Disulfide bond</keyword>
<feature type="domain" description="NTR" evidence="4">
    <location>
        <begin position="558"/>
        <end position="680"/>
    </location>
</feature>
<evidence type="ECO:0000259" key="4">
    <source>
        <dbReference type="PROSITE" id="PS50189"/>
    </source>
</evidence>
<name>A0AAD9NX97_RIDPI</name>
<accession>A0AAD9NX97</accession>
<sequence length="680" mass="77230">MAVCRNLWTRRSSCFDPYEEECCAGVLRQLSPGLACCPEAGVFYDRATETCCGPHVRRRQSDTSCCARVSYTTSEQVCCLDTLYAISTYTVVNENGGECTHSALDTRPGRVLYARRRRVKAWMHHFSVSRSESQPTRCCGNATYDDTRQVCCYDDVYPWRFERRDKKEGLACCGARVYDVNRETCRRDSGAVETRLCAGRPYSVQEHDCCGDTLYVTSDVYACCGGVRYNRLQAECCYDDYIISQSAASTAQCCREAERGLINSTTHTCCDGMPHQKSPDRKCCGRELYSPNRQGCCEHSSTVFGTATSAVAYSKESEQCCGGEVVSMQTRCCGGQWQLAVDEVCCPFSGPRRKNRDFDSCCENRFTDDEPNLYNSARAICLDGKVSFRGRHDKRQRCGRKWFDPTEQLCCAGRLHRRDPDRRKKCCEPGHDVYHPDYQICQSQVPVLTTKSCERRHHQWCGPPGSATSRCYNDRRQNCCHDNTTGEYRVQPRRHGDKCCGTRNYFDWLQTCCDGALVDEPGLSCCGREGYDPSRQGCTGGRTVSRKPTGTHALRTHCPACPGRLKPRRIRRLFCQKALVFEGGVEEEGRTRKQVGYKMKIMTIFKNGTSSDDDLQASPHVVFRLPAKCKCFRLRRKRKYLFFIDSVKDDSVQFGRRDAVVKARKRQREEIAQTLNTVTC</sequence>
<keyword evidence="2" id="KW-0964">Secreted</keyword>
<evidence type="ECO:0000313" key="6">
    <source>
        <dbReference type="Proteomes" id="UP001209878"/>
    </source>
</evidence>
<dbReference type="InterPro" id="IPR056601">
    <property type="entry name" value="Galaxin_dom"/>
</dbReference>
<dbReference type="GO" id="GO:0005576">
    <property type="term" value="C:extracellular region"/>
    <property type="evidence" value="ECO:0007669"/>
    <property type="project" value="UniProtKB-SubCell"/>
</dbReference>
<gene>
    <name evidence="5" type="ORF">NP493_277g02032</name>
</gene>
<keyword evidence="6" id="KW-1185">Reference proteome</keyword>
<dbReference type="SUPFAM" id="SSF50242">
    <property type="entry name" value="TIMP-like"/>
    <property type="match status" value="1"/>
</dbReference>
<proteinExistence type="predicted"/>
<dbReference type="Pfam" id="PF01759">
    <property type="entry name" value="NTR"/>
    <property type="match status" value="1"/>
</dbReference>
<organism evidence="5 6">
    <name type="scientific">Ridgeia piscesae</name>
    <name type="common">Tubeworm</name>
    <dbReference type="NCBI Taxonomy" id="27915"/>
    <lineage>
        <taxon>Eukaryota</taxon>
        <taxon>Metazoa</taxon>
        <taxon>Spiralia</taxon>
        <taxon>Lophotrochozoa</taxon>
        <taxon>Annelida</taxon>
        <taxon>Polychaeta</taxon>
        <taxon>Sedentaria</taxon>
        <taxon>Canalipalpata</taxon>
        <taxon>Sabellida</taxon>
        <taxon>Siboglinidae</taxon>
        <taxon>Ridgeia</taxon>
    </lineage>
</organism>
<comment type="caution">
    <text evidence="5">The sequence shown here is derived from an EMBL/GenBank/DDBJ whole genome shotgun (WGS) entry which is preliminary data.</text>
</comment>
<dbReference type="PROSITE" id="PS50189">
    <property type="entry name" value="NTR"/>
    <property type="match status" value="1"/>
</dbReference>
<dbReference type="InterPro" id="IPR055284">
    <property type="entry name" value="Galaxin-like"/>
</dbReference>
<dbReference type="PANTHER" id="PTHR34490:SF3">
    <property type="entry name" value="GALAXIN-LIKE ISOFORM X2"/>
    <property type="match status" value="1"/>
</dbReference>
<evidence type="ECO:0000256" key="1">
    <source>
        <dbReference type="ARBA" id="ARBA00004613"/>
    </source>
</evidence>
<evidence type="ECO:0000256" key="3">
    <source>
        <dbReference type="ARBA" id="ARBA00023157"/>
    </source>
</evidence>
<dbReference type="InterPro" id="IPR008993">
    <property type="entry name" value="TIMP-like_OB-fold"/>
</dbReference>
<dbReference type="PANTHER" id="PTHR34490">
    <property type="entry name" value="PROTEIN CBG12054-RELATED"/>
    <property type="match status" value="1"/>
</dbReference>
<dbReference type="Proteomes" id="UP001209878">
    <property type="component" value="Unassembled WGS sequence"/>
</dbReference>
<dbReference type="Pfam" id="PF24748">
    <property type="entry name" value="Galaxin_repeat"/>
    <property type="match status" value="4"/>
</dbReference>
<evidence type="ECO:0000313" key="5">
    <source>
        <dbReference type="EMBL" id="KAK2184177.1"/>
    </source>
</evidence>
<comment type="subcellular location">
    <subcellularLocation>
        <location evidence="1">Secreted</location>
    </subcellularLocation>
</comment>
<evidence type="ECO:0000256" key="2">
    <source>
        <dbReference type="ARBA" id="ARBA00022525"/>
    </source>
</evidence>
<dbReference type="AlphaFoldDB" id="A0AAD9NX97"/>
<dbReference type="EMBL" id="JAODUO010000278">
    <property type="protein sequence ID" value="KAK2184177.1"/>
    <property type="molecule type" value="Genomic_DNA"/>
</dbReference>
<protein>
    <recommendedName>
        <fullName evidence="4">NTR domain-containing protein</fullName>
    </recommendedName>
</protein>
<reference evidence="5" key="1">
    <citation type="journal article" date="2023" name="Mol. Biol. Evol.">
        <title>Third-Generation Sequencing Reveals the Adaptive Role of the Epigenome in Three Deep-Sea Polychaetes.</title>
        <authorList>
            <person name="Perez M."/>
            <person name="Aroh O."/>
            <person name="Sun Y."/>
            <person name="Lan Y."/>
            <person name="Juniper S.K."/>
            <person name="Young C.R."/>
            <person name="Angers B."/>
            <person name="Qian P.Y."/>
        </authorList>
    </citation>
    <scope>NUCLEOTIDE SEQUENCE</scope>
    <source>
        <strain evidence="5">R07B-5</strain>
    </source>
</reference>